<keyword evidence="3" id="KW-1185">Reference proteome</keyword>
<feature type="region of interest" description="Disordered" evidence="1">
    <location>
        <begin position="82"/>
        <end position="104"/>
    </location>
</feature>
<gene>
    <name evidence="2" type="ORF">P43SY_005978</name>
</gene>
<reference evidence="2" key="1">
    <citation type="submission" date="2021-12" db="EMBL/GenBank/DDBJ databases">
        <title>Prjna785345.</title>
        <authorList>
            <person name="Rujirawat T."/>
            <person name="Krajaejun T."/>
        </authorList>
    </citation>
    <scope>NUCLEOTIDE SEQUENCE</scope>
    <source>
        <strain evidence="2">Pi057C3</strain>
    </source>
</reference>
<organism evidence="2 3">
    <name type="scientific">Pythium insidiosum</name>
    <name type="common">Pythiosis disease agent</name>
    <dbReference type="NCBI Taxonomy" id="114742"/>
    <lineage>
        <taxon>Eukaryota</taxon>
        <taxon>Sar</taxon>
        <taxon>Stramenopiles</taxon>
        <taxon>Oomycota</taxon>
        <taxon>Peronosporomycetes</taxon>
        <taxon>Pythiales</taxon>
        <taxon>Pythiaceae</taxon>
        <taxon>Pythium</taxon>
    </lineage>
</organism>
<accession>A0AAD5LUR9</accession>
<dbReference type="AlphaFoldDB" id="A0AAD5LUR9"/>
<feature type="compositionally biased region" description="Basic residues" evidence="1">
    <location>
        <begin position="12"/>
        <end position="24"/>
    </location>
</feature>
<feature type="compositionally biased region" description="Basic and acidic residues" evidence="1">
    <location>
        <begin position="25"/>
        <end position="37"/>
    </location>
</feature>
<evidence type="ECO:0000313" key="3">
    <source>
        <dbReference type="Proteomes" id="UP001209570"/>
    </source>
</evidence>
<proteinExistence type="predicted"/>
<feature type="region of interest" description="Disordered" evidence="1">
    <location>
        <begin position="1"/>
        <end position="63"/>
    </location>
</feature>
<name>A0AAD5LUR9_PYTIN</name>
<evidence type="ECO:0000313" key="2">
    <source>
        <dbReference type="EMBL" id="KAJ0393856.1"/>
    </source>
</evidence>
<dbReference type="Proteomes" id="UP001209570">
    <property type="component" value="Unassembled WGS sequence"/>
</dbReference>
<feature type="compositionally biased region" description="Polar residues" evidence="1">
    <location>
        <begin position="1"/>
        <end position="11"/>
    </location>
</feature>
<feature type="compositionally biased region" description="Acidic residues" evidence="1">
    <location>
        <begin position="88"/>
        <end position="104"/>
    </location>
</feature>
<sequence length="104" mass="11901">MVITGQASQSCNKKKFKVHKKKRAEVRNQKKVRDLQHGKVNVLRKHRPSKKKQQKDSKRRRIYVESEKAKLLKSGLITKEDVEKLEAGDDSSDDGAEAGMDVEN</sequence>
<protein>
    <submittedName>
        <fullName evidence="2">Uncharacterized protein</fullName>
    </submittedName>
</protein>
<evidence type="ECO:0000256" key="1">
    <source>
        <dbReference type="SAM" id="MobiDB-lite"/>
    </source>
</evidence>
<comment type="caution">
    <text evidence="2">The sequence shown here is derived from an EMBL/GenBank/DDBJ whole genome shotgun (WGS) entry which is preliminary data.</text>
</comment>
<dbReference type="EMBL" id="JAKCXM010000455">
    <property type="protein sequence ID" value="KAJ0393856.1"/>
    <property type="molecule type" value="Genomic_DNA"/>
</dbReference>
<feature type="compositionally biased region" description="Basic residues" evidence="1">
    <location>
        <begin position="42"/>
        <end position="61"/>
    </location>
</feature>